<protein>
    <recommendedName>
        <fullName evidence="1">Aminoglycoside phosphotransferase domain-containing protein</fullName>
    </recommendedName>
</protein>
<reference evidence="2 3" key="1">
    <citation type="submission" date="2016-04" db="EMBL/GenBank/DDBJ databases">
        <title>Complete genome sequence of the haloalkaliphilic hydrocarbon-degrading bacterium Dietzia psychralcaliphila ILA-1T, isolated from a drain of a fish product-processing plant.</title>
        <authorList>
            <person name="Zhao J."/>
            <person name="Hu B."/>
            <person name="Geng S."/>
            <person name="Nie Y."/>
            <person name="Tang Y."/>
        </authorList>
    </citation>
    <scope>NUCLEOTIDE SEQUENCE [LARGE SCALE GENOMIC DNA]</scope>
    <source>
        <strain evidence="2 3">ILA-1</strain>
    </source>
</reference>
<dbReference type="InterPro" id="IPR002575">
    <property type="entry name" value="Aminoglycoside_PTrfase"/>
</dbReference>
<dbReference type="Pfam" id="PF01636">
    <property type="entry name" value="APH"/>
    <property type="match status" value="1"/>
</dbReference>
<feature type="domain" description="Aminoglycoside phosphotransferase" evidence="1">
    <location>
        <begin position="6"/>
        <end position="254"/>
    </location>
</feature>
<dbReference type="Gene3D" id="3.30.200.20">
    <property type="entry name" value="Phosphorylase Kinase, domain 1"/>
    <property type="match status" value="1"/>
</dbReference>
<dbReference type="SUPFAM" id="SSF56112">
    <property type="entry name" value="Protein kinase-like (PK-like)"/>
    <property type="match status" value="1"/>
</dbReference>
<dbReference type="InterPro" id="IPR011009">
    <property type="entry name" value="Kinase-like_dom_sf"/>
</dbReference>
<accession>A0AAD0JUW5</accession>
<sequence>MSWRTARRVTEGWDHVVLLLGGCSGPDARGHTDLVFRFPDGEYAPLLETEVAALDLVAPLVEVTVPRYSHREHISAARGVPVFGGYPTIRGDRLTPGVLGALPRADVTTITDRLGGLLTELHRQDTSRPPLDRLPPAWPHEDRHHLREIATKELPSRLTADEMREVHLILDGLDELLDAPVTPVFLHGDVYSAHLFWEPGRSRAPGMSPVTPGRLGVIDFADMCLGDPAIDFAELFEYGPRFVDEVFARYRGPRDERLLDGLLDRAWDHQRLVAVYMLTDHVELGKQSWARARETFDRCRSSRRPRV</sequence>
<dbReference type="Gene3D" id="3.90.1200.10">
    <property type="match status" value="1"/>
</dbReference>
<keyword evidence="3" id="KW-1185">Reference proteome</keyword>
<dbReference type="Proteomes" id="UP000244903">
    <property type="component" value="Chromosome"/>
</dbReference>
<proteinExistence type="predicted"/>
<dbReference type="KEGG" id="dpc:A6048_03000"/>
<organism evidence="2 3">
    <name type="scientific">Dietzia psychralcaliphila</name>
    <dbReference type="NCBI Taxonomy" id="139021"/>
    <lineage>
        <taxon>Bacteria</taxon>
        <taxon>Bacillati</taxon>
        <taxon>Actinomycetota</taxon>
        <taxon>Actinomycetes</taxon>
        <taxon>Mycobacteriales</taxon>
        <taxon>Dietziaceae</taxon>
        <taxon>Dietzia</taxon>
    </lineage>
</organism>
<gene>
    <name evidence="2" type="ORF">A6048_03000</name>
</gene>
<evidence type="ECO:0000313" key="2">
    <source>
        <dbReference type="EMBL" id="AWH97159.1"/>
    </source>
</evidence>
<evidence type="ECO:0000259" key="1">
    <source>
        <dbReference type="Pfam" id="PF01636"/>
    </source>
</evidence>
<evidence type="ECO:0000313" key="3">
    <source>
        <dbReference type="Proteomes" id="UP000244903"/>
    </source>
</evidence>
<dbReference type="AlphaFoldDB" id="A0AAD0JUW5"/>
<dbReference type="EMBL" id="CP015453">
    <property type="protein sequence ID" value="AWH97159.1"/>
    <property type="molecule type" value="Genomic_DNA"/>
</dbReference>
<name>A0AAD0JUW5_9ACTN</name>